<keyword evidence="2" id="KW-0460">Magnesium</keyword>
<dbReference type="InterPro" id="IPR005299">
    <property type="entry name" value="MeTrfase_7"/>
</dbReference>
<evidence type="ECO:0000313" key="4">
    <source>
        <dbReference type="Proteomes" id="UP001163046"/>
    </source>
</evidence>
<evidence type="ECO:0000256" key="2">
    <source>
        <dbReference type="ARBA" id="ARBA00022842"/>
    </source>
</evidence>
<organism evidence="3 4">
    <name type="scientific">Desmophyllum pertusum</name>
    <dbReference type="NCBI Taxonomy" id="174260"/>
    <lineage>
        <taxon>Eukaryota</taxon>
        <taxon>Metazoa</taxon>
        <taxon>Cnidaria</taxon>
        <taxon>Anthozoa</taxon>
        <taxon>Hexacorallia</taxon>
        <taxon>Scleractinia</taxon>
        <taxon>Caryophylliina</taxon>
        <taxon>Caryophylliidae</taxon>
        <taxon>Desmophyllum</taxon>
    </lineage>
</organism>
<protein>
    <submittedName>
        <fullName evidence="3">Uncharacterized protein</fullName>
    </submittedName>
</protein>
<name>A0A9X0CTZ5_9CNID</name>
<gene>
    <name evidence="3" type="ORF">OS493_009465</name>
</gene>
<keyword evidence="4" id="KW-1185">Reference proteome</keyword>
<dbReference type="GO" id="GO:0046872">
    <property type="term" value="F:metal ion binding"/>
    <property type="evidence" value="ECO:0007669"/>
    <property type="project" value="UniProtKB-KW"/>
</dbReference>
<reference evidence="3" key="1">
    <citation type="submission" date="2023-01" db="EMBL/GenBank/DDBJ databases">
        <title>Genome assembly of the deep-sea coral Lophelia pertusa.</title>
        <authorList>
            <person name="Herrera S."/>
            <person name="Cordes E."/>
        </authorList>
    </citation>
    <scope>NUCLEOTIDE SEQUENCE</scope>
    <source>
        <strain evidence="3">USNM1676648</strain>
        <tissue evidence="3">Polyp</tissue>
    </source>
</reference>
<dbReference type="Gene3D" id="1.10.1200.270">
    <property type="entry name" value="Methyltransferase, alpha-helical capping domain"/>
    <property type="match status" value="1"/>
</dbReference>
<dbReference type="PANTHER" id="PTHR31009">
    <property type="entry name" value="S-ADENOSYL-L-METHIONINE:CARBOXYL METHYLTRANSFERASE FAMILY PROTEIN"/>
    <property type="match status" value="1"/>
</dbReference>
<evidence type="ECO:0000256" key="1">
    <source>
        <dbReference type="ARBA" id="ARBA00022723"/>
    </source>
</evidence>
<comment type="caution">
    <text evidence="3">The sequence shown here is derived from an EMBL/GenBank/DDBJ whole genome shotgun (WGS) entry which is preliminary data.</text>
</comment>
<accession>A0A9X0CTZ5</accession>
<dbReference type="Proteomes" id="UP001163046">
    <property type="component" value="Unassembled WGS sequence"/>
</dbReference>
<evidence type="ECO:0000313" key="3">
    <source>
        <dbReference type="EMBL" id="KAJ7374128.1"/>
    </source>
</evidence>
<dbReference type="OrthoDB" id="1890922at2759"/>
<dbReference type="EMBL" id="MU826829">
    <property type="protein sequence ID" value="KAJ7374128.1"/>
    <property type="molecule type" value="Genomic_DNA"/>
</dbReference>
<dbReference type="InterPro" id="IPR042086">
    <property type="entry name" value="MeTrfase_capping"/>
</dbReference>
<dbReference type="InterPro" id="IPR029063">
    <property type="entry name" value="SAM-dependent_MTases_sf"/>
</dbReference>
<proteinExistence type="predicted"/>
<dbReference type="GO" id="GO:0008168">
    <property type="term" value="F:methyltransferase activity"/>
    <property type="evidence" value="ECO:0007669"/>
    <property type="project" value="InterPro"/>
</dbReference>
<sequence length="383" mass="42639">MEQANGKCKTDELTAPHSHIPYGEAGSGFYGSKVLDTMPCIEALAPIALECVRSYPVTPGSVFTIADYGCADGGSSMSLIYACVEELRKLHGNELEILIFYEDQPVNDFTSLFSFLQGLIPGPQTYLTKFPNVYAAACGTQFFAQCFPCGSIQLGLCCIAVHWLSKMPCSITGALYHHQAQRPDERELFSRQAAADWEMFLLMRAKELCAGGSLALIVFAEGDDGQLPGNTTSTKVPFYQVLYEVWRNMAENGVITMDEVNKTTMAVYIRTRKELQLPFTSEESPVRKAGLSLVSLEIKTFPCPHTKMRQETGDVKMAAKSMAEETRAWSNSTFLSGLSDERTSEEKTMIVDEFFRRLEAEFVRSPDDYRQELVAAFVKVKKN</sequence>
<dbReference type="SUPFAM" id="SSF53335">
    <property type="entry name" value="S-adenosyl-L-methionine-dependent methyltransferases"/>
    <property type="match status" value="1"/>
</dbReference>
<keyword evidence="1" id="KW-0479">Metal-binding</keyword>
<dbReference type="Pfam" id="PF03492">
    <property type="entry name" value="Methyltransf_7"/>
    <property type="match status" value="1"/>
</dbReference>
<dbReference type="Gene3D" id="3.40.50.150">
    <property type="entry name" value="Vaccinia Virus protein VP39"/>
    <property type="match status" value="1"/>
</dbReference>
<dbReference type="AlphaFoldDB" id="A0A9X0CTZ5"/>